<evidence type="ECO:0000313" key="2">
    <source>
        <dbReference type="Proteomes" id="UP000234681"/>
    </source>
</evidence>
<dbReference type="GO" id="GO:0016301">
    <property type="term" value="F:kinase activity"/>
    <property type="evidence" value="ECO:0007669"/>
    <property type="project" value="UniProtKB-KW"/>
</dbReference>
<reference evidence="1 2" key="1">
    <citation type="submission" date="2005-07" db="EMBL/GenBank/DDBJ databases">
        <authorList>
            <person name="Mural R.J."/>
            <person name="Li P.W."/>
            <person name="Adams M.D."/>
            <person name="Amanatides P.G."/>
            <person name="Baden-Tillson H."/>
            <person name="Barnstead M."/>
            <person name="Chin S.H."/>
            <person name="Dew I."/>
            <person name="Evans C.A."/>
            <person name="Ferriera S."/>
            <person name="Flanigan M."/>
            <person name="Fosler C."/>
            <person name="Glodek A."/>
            <person name="Gu Z."/>
            <person name="Holt R.A."/>
            <person name="Jennings D."/>
            <person name="Kraft C.L."/>
            <person name="Lu F."/>
            <person name="Nguyen T."/>
            <person name="Nusskern D.R."/>
            <person name="Pfannkoch C.M."/>
            <person name="Sitter C."/>
            <person name="Sutton G.G."/>
            <person name="Venter J.C."/>
            <person name="Wang Z."/>
            <person name="Woodage T."/>
            <person name="Zheng X.H."/>
            <person name="Zhong F."/>
        </authorList>
    </citation>
    <scope>NUCLEOTIDE SEQUENCE [LARGE SCALE GENOMIC DNA]</scope>
    <source>
        <strain>BN</strain>
        <strain evidence="2">Sprague-Dawley</strain>
    </source>
</reference>
<proteinExistence type="predicted"/>
<keyword evidence="1" id="KW-0418">Kinase</keyword>
<organism evidence="1 2">
    <name type="scientific">Rattus norvegicus</name>
    <name type="common">Rat</name>
    <dbReference type="NCBI Taxonomy" id="10116"/>
    <lineage>
        <taxon>Eukaryota</taxon>
        <taxon>Metazoa</taxon>
        <taxon>Chordata</taxon>
        <taxon>Craniata</taxon>
        <taxon>Vertebrata</taxon>
        <taxon>Euteleostomi</taxon>
        <taxon>Mammalia</taxon>
        <taxon>Eutheria</taxon>
        <taxon>Euarchontoglires</taxon>
        <taxon>Glires</taxon>
        <taxon>Rodentia</taxon>
        <taxon>Myomorpha</taxon>
        <taxon>Muroidea</taxon>
        <taxon>Muridae</taxon>
        <taxon>Murinae</taxon>
        <taxon>Rattus</taxon>
    </lineage>
</organism>
<protein>
    <submittedName>
        <fullName evidence="1">Calcium/calmodulin-dependent protein kinase II gamma, isoform CRA_d</fullName>
    </submittedName>
</protein>
<accession>A6KKQ6</accession>
<dbReference type="Proteomes" id="UP000234681">
    <property type="component" value="Chromosome 15"/>
</dbReference>
<name>A6KKQ6_RAT</name>
<evidence type="ECO:0000313" key="1">
    <source>
        <dbReference type="EMBL" id="EDL86253.1"/>
    </source>
</evidence>
<dbReference type="AlphaFoldDB" id="A6KKQ6"/>
<dbReference type="RGD" id="621802">
    <property type="gene designation" value="Camk2g"/>
</dbReference>
<dbReference type="EMBL" id="CH474061">
    <property type="protein sequence ID" value="EDL86253.1"/>
    <property type="molecule type" value="Genomic_DNA"/>
</dbReference>
<sequence length="172" mass="18785">MRLSTDQLKYRLFCWTICMGITPSPACTQKGVQSQGSCSHCPSLCSRSSFPGGKDLYLRQITEKTMEEQLVIVLVPSHPTAAHYLHFGGEGGLTSALWMTFREAQELGKDTELQTLEPAEKRTNSWVLVLEFSQAPQAPCACLRPWTLAPSCPAACSASQQIPSPQGLVLLA</sequence>
<evidence type="ECO:0000313" key="3">
    <source>
        <dbReference type="RGD" id="621802"/>
    </source>
</evidence>
<gene>
    <name evidence="1 3" type="primary">Camk2g</name>
    <name evidence="1" type="ORF">rCG_41876</name>
</gene>
<keyword evidence="1" id="KW-0808">Transferase</keyword>